<dbReference type="EMBL" id="MTYJ01000031">
    <property type="protein sequence ID" value="OQV20304.1"/>
    <property type="molecule type" value="Genomic_DNA"/>
</dbReference>
<comment type="caution">
    <text evidence="2">The sequence shown here is derived from an EMBL/GenBank/DDBJ whole genome shotgun (WGS) entry which is preliminary data.</text>
</comment>
<evidence type="ECO:0000313" key="2">
    <source>
        <dbReference type="EMBL" id="OQV20304.1"/>
    </source>
</evidence>
<evidence type="ECO:0000313" key="3">
    <source>
        <dbReference type="Proteomes" id="UP000192578"/>
    </source>
</evidence>
<dbReference type="InterPro" id="IPR043127">
    <property type="entry name" value="Sec-1-like_dom3a"/>
</dbReference>
<gene>
    <name evidence="2" type="ORF">BV898_05595</name>
</gene>
<accession>A0A1W0WYL7</accession>
<dbReference type="Gene3D" id="3.90.830.10">
    <property type="entry name" value="Syntaxin Binding Protein 1, Chain A, domain 2"/>
    <property type="match status" value="1"/>
</dbReference>
<dbReference type="InterPro" id="IPR036045">
    <property type="entry name" value="Sec1-like_sf"/>
</dbReference>
<keyword evidence="3" id="KW-1185">Reference proteome</keyword>
<dbReference type="AlphaFoldDB" id="A0A1W0WYL7"/>
<dbReference type="Proteomes" id="UP000192578">
    <property type="component" value="Unassembled WGS sequence"/>
</dbReference>
<dbReference type="InterPro" id="IPR001619">
    <property type="entry name" value="Sec1-like"/>
</dbReference>
<protein>
    <submittedName>
        <fullName evidence="2">Vacuolar protein sorting-associated protein 33B</fullName>
    </submittedName>
</protein>
<dbReference type="GO" id="GO:0016192">
    <property type="term" value="P:vesicle-mediated transport"/>
    <property type="evidence" value="ECO:0007669"/>
    <property type="project" value="InterPro"/>
</dbReference>
<reference evidence="3" key="1">
    <citation type="submission" date="2017-01" db="EMBL/GenBank/DDBJ databases">
        <title>Comparative genomics of anhydrobiosis in the tardigrade Hypsibius dujardini.</title>
        <authorList>
            <person name="Yoshida Y."/>
            <person name="Koutsovoulos G."/>
            <person name="Laetsch D."/>
            <person name="Stevens L."/>
            <person name="Kumar S."/>
            <person name="Horikawa D."/>
            <person name="Ishino K."/>
            <person name="Komine S."/>
            <person name="Tomita M."/>
            <person name="Blaxter M."/>
            <person name="Arakawa K."/>
        </authorList>
    </citation>
    <scope>NUCLEOTIDE SEQUENCE [LARGE SCALE GENOMIC DNA]</scope>
    <source>
        <strain evidence="3">Z151</strain>
    </source>
</reference>
<dbReference type="Pfam" id="PF00995">
    <property type="entry name" value="Sec1"/>
    <property type="match status" value="1"/>
</dbReference>
<proteinExistence type="inferred from homology"/>
<comment type="similarity">
    <text evidence="1">Belongs to the STXBP/unc-18/SEC1 family.</text>
</comment>
<dbReference type="OrthoDB" id="10262528at2759"/>
<organism evidence="2 3">
    <name type="scientific">Hypsibius exemplaris</name>
    <name type="common">Freshwater tardigrade</name>
    <dbReference type="NCBI Taxonomy" id="2072580"/>
    <lineage>
        <taxon>Eukaryota</taxon>
        <taxon>Metazoa</taxon>
        <taxon>Ecdysozoa</taxon>
        <taxon>Tardigrada</taxon>
        <taxon>Eutardigrada</taxon>
        <taxon>Parachela</taxon>
        <taxon>Hypsibioidea</taxon>
        <taxon>Hypsibiidae</taxon>
        <taxon>Hypsibius</taxon>
    </lineage>
</organism>
<evidence type="ECO:0000256" key="1">
    <source>
        <dbReference type="ARBA" id="ARBA00009884"/>
    </source>
</evidence>
<dbReference type="PANTHER" id="PTHR11679">
    <property type="entry name" value="VESICLE PROTEIN SORTING-ASSOCIATED"/>
    <property type="match status" value="1"/>
</dbReference>
<sequence>MEHGLFFKDFFVNNSFTFHHTEVGTLILIDRDVDYTSALLSPLTYEGLLDDHFGISSGTVDFEPTLSGGAKSIKMDSQFNKMKVFRDIRDRHFATVFSHLSYKAKEIQAVYNRKTN</sequence>
<dbReference type="SUPFAM" id="SSF56815">
    <property type="entry name" value="Sec1/munc18-like (SM) proteins"/>
    <property type="match status" value="1"/>
</dbReference>
<name>A0A1W0WYL7_HYPEX</name>